<keyword evidence="2" id="KW-1185">Reference proteome</keyword>
<protein>
    <submittedName>
        <fullName evidence="1">Uncharacterized protein</fullName>
    </submittedName>
</protein>
<name>A0AA88RSN9_9ASTE</name>
<sequence length="109" mass="12310">MGLALPVAILVAVKAGRMIHQINALNMETKITDVTIDVVKEKIVNQLELLLKVYRDTTEDVNLPTGVNLQEEIERDKARLVAKGFTLKEDIDYTDTFFPLSKKDSLRII</sequence>
<organism evidence="1 2">
    <name type="scientific">Escallonia rubra</name>
    <dbReference type="NCBI Taxonomy" id="112253"/>
    <lineage>
        <taxon>Eukaryota</taxon>
        <taxon>Viridiplantae</taxon>
        <taxon>Streptophyta</taxon>
        <taxon>Embryophyta</taxon>
        <taxon>Tracheophyta</taxon>
        <taxon>Spermatophyta</taxon>
        <taxon>Magnoliopsida</taxon>
        <taxon>eudicotyledons</taxon>
        <taxon>Gunneridae</taxon>
        <taxon>Pentapetalae</taxon>
        <taxon>asterids</taxon>
        <taxon>campanulids</taxon>
        <taxon>Escalloniales</taxon>
        <taxon>Escalloniaceae</taxon>
        <taxon>Escallonia</taxon>
    </lineage>
</organism>
<evidence type="ECO:0000313" key="1">
    <source>
        <dbReference type="EMBL" id="KAK2995373.1"/>
    </source>
</evidence>
<proteinExistence type="predicted"/>
<evidence type="ECO:0000313" key="2">
    <source>
        <dbReference type="Proteomes" id="UP001187471"/>
    </source>
</evidence>
<dbReference type="Proteomes" id="UP001187471">
    <property type="component" value="Unassembled WGS sequence"/>
</dbReference>
<comment type="caution">
    <text evidence="1">The sequence shown here is derived from an EMBL/GenBank/DDBJ whole genome shotgun (WGS) entry which is preliminary data.</text>
</comment>
<dbReference type="EMBL" id="JAVXUO010000105">
    <property type="protein sequence ID" value="KAK2995373.1"/>
    <property type="molecule type" value="Genomic_DNA"/>
</dbReference>
<dbReference type="AlphaFoldDB" id="A0AA88RSN9"/>
<reference evidence="1" key="1">
    <citation type="submission" date="2022-12" db="EMBL/GenBank/DDBJ databases">
        <title>Draft genome assemblies for two species of Escallonia (Escalloniales).</title>
        <authorList>
            <person name="Chanderbali A."/>
            <person name="Dervinis C."/>
            <person name="Anghel I."/>
            <person name="Soltis D."/>
            <person name="Soltis P."/>
            <person name="Zapata F."/>
        </authorList>
    </citation>
    <scope>NUCLEOTIDE SEQUENCE</scope>
    <source>
        <strain evidence="1">UCBG92.1500</strain>
        <tissue evidence="1">Leaf</tissue>
    </source>
</reference>
<accession>A0AA88RSN9</accession>
<gene>
    <name evidence="1" type="ORF">RJ640_029005</name>
</gene>